<dbReference type="Gene3D" id="3.10.20.30">
    <property type="match status" value="1"/>
</dbReference>
<dbReference type="Proteomes" id="UP000094236">
    <property type="component" value="Unassembled WGS sequence"/>
</dbReference>
<dbReference type="InterPro" id="IPR012675">
    <property type="entry name" value="Beta-grasp_dom_sf"/>
</dbReference>
<dbReference type="InterPro" id="IPR016155">
    <property type="entry name" value="Mopterin_synth/thiamin_S_b"/>
</dbReference>
<dbReference type="SUPFAM" id="SSF54285">
    <property type="entry name" value="MoaD/ThiS"/>
    <property type="match status" value="1"/>
</dbReference>
<accession>A0A1E4U0P3</accession>
<proteinExistence type="predicted"/>
<organism evidence="1 2">
    <name type="scientific">Pachysolen tannophilus NRRL Y-2460</name>
    <dbReference type="NCBI Taxonomy" id="669874"/>
    <lineage>
        <taxon>Eukaryota</taxon>
        <taxon>Fungi</taxon>
        <taxon>Dikarya</taxon>
        <taxon>Ascomycota</taxon>
        <taxon>Saccharomycotina</taxon>
        <taxon>Pichiomycetes</taxon>
        <taxon>Pachysolenaceae</taxon>
        <taxon>Pachysolen</taxon>
    </lineage>
</organism>
<evidence type="ECO:0000313" key="1">
    <source>
        <dbReference type="EMBL" id="ODV97554.1"/>
    </source>
</evidence>
<dbReference type="AlphaFoldDB" id="A0A1E4U0P3"/>
<protein>
    <recommendedName>
        <fullName evidence="3">Molybdopterin synthase sulfur carrier subunit</fullName>
    </recommendedName>
</protein>
<evidence type="ECO:0000313" key="2">
    <source>
        <dbReference type="Proteomes" id="UP000094236"/>
    </source>
</evidence>
<dbReference type="OrthoDB" id="5595860at2759"/>
<dbReference type="EMBL" id="KV454011">
    <property type="protein sequence ID" value="ODV97554.1"/>
    <property type="molecule type" value="Genomic_DNA"/>
</dbReference>
<evidence type="ECO:0008006" key="3">
    <source>
        <dbReference type="Google" id="ProtNLM"/>
    </source>
</evidence>
<keyword evidence="2" id="KW-1185">Reference proteome</keyword>
<sequence length="113" mass="12584">MLKISVEYFGPSKQFTDNISSEEITLENGSLIALFLYLHATYGLSFVKYVIRSCGMALNYEYIELDINAREIINSASDETLSEILAEIFQAEELQLELKNGDEVAIIPPVSAG</sequence>
<name>A0A1E4U0P3_PACTA</name>
<reference evidence="2" key="1">
    <citation type="submission" date="2016-05" db="EMBL/GenBank/DDBJ databases">
        <title>Comparative genomics of biotechnologically important yeasts.</title>
        <authorList>
            <consortium name="DOE Joint Genome Institute"/>
            <person name="Riley R."/>
            <person name="Haridas S."/>
            <person name="Wolfe K.H."/>
            <person name="Lopes M.R."/>
            <person name="Hittinger C.T."/>
            <person name="Goker M."/>
            <person name="Salamov A."/>
            <person name="Wisecaver J."/>
            <person name="Long T.M."/>
            <person name="Aerts A.L."/>
            <person name="Barry K."/>
            <person name="Choi C."/>
            <person name="Clum A."/>
            <person name="Coughlan A.Y."/>
            <person name="Deshpande S."/>
            <person name="Douglass A.P."/>
            <person name="Hanson S.J."/>
            <person name="Klenk H.-P."/>
            <person name="Labutti K."/>
            <person name="Lapidus A."/>
            <person name="Lindquist E."/>
            <person name="Lipzen A."/>
            <person name="Meier-Kolthoff J.P."/>
            <person name="Ohm R.A."/>
            <person name="Otillar R.P."/>
            <person name="Pangilinan J."/>
            <person name="Peng Y."/>
            <person name="Rokas A."/>
            <person name="Rosa C.A."/>
            <person name="Scheuner C."/>
            <person name="Sibirny A.A."/>
            <person name="Slot J.C."/>
            <person name="Stielow J.B."/>
            <person name="Sun H."/>
            <person name="Kurtzman C.P."/>
            <person name="Blackwell M."/>
            <person name="Grigoriev I.V."/>
            <person name="Jeffries T.W."/>
        </authorList>
    </citation>
    <scope>NUCLEOTIDE SEQUENCE [LARGE SCALE GENOMIC DNA]</scope>
    <source>
        <strain evidence="2">NRRL Y-2460</strain>
    </source>
</reference>
<gene>
    <name evidence="1" type="ORF">PACTADRAFT_78029</name>
</gene>
<dbReference type="STRING" id="669874.A0A1E4U0P3"/>